<gene>
    <name evidence="1" type="ORF">EZS28_025271</name>
</gene>
<feature type="non-terminal residue" evidence="1">
    <location>
        <position position="91"/>
    </location>
</feature>
<accession>A0A5J4V9M8</accession>
<dbReference type="AlphaFoldDB" id="A0A5J4V9M8"/>
<sequence>MQFHKILGLGLSFVAKFNTTIKQFTSQKLAKDEGCQNNIEAATMFLNFENTVVIRKMKISEMTRIPYEKQMLNLRLTVNVAPDTVFTKIQT</sequence>
<organism evidence="1 2">
    <name type="scientific">Streblomastix strix</name>
    <dbReference type="NCBI Taxonomy" id="222440"/>
    <lineage>
        <taxon>Eukaryota</taxon>
        <taxon>Metamonada</taxon>
        <taxon>Preaxostyla</taxon>
        <taxon>Oxymonadida</taxon>
        <taxon>Streblomastigidae</taxon>
        <taxon>Streblomastix</taxon>
    </lineage>
</organism>
<protein>
    <submittedName>
        <fullName evidence="1">Uncharacterized protein</fullName>
    </submittedName>
</protein>
<evidence type="ECO:0000313" key="1">
    <source>
        <dbReference type="EMBL" id="KAA6379202.1"/>
    </source>
</evidence>
<reference evidence="1 2" key="1">
    <citation type="submission" date="2019-03" db="EMBL/GenBank/DDBJ databases">
        <title>Single cell metagenomics reveals metabolic interactions within the superorganism composed of flagellate Streblomastix strix and complex community of Bacteroidetes bacteria on its surface.</title>
        <authorList>
            <person name="Treitli S.C."/>
            <person name="Kolisko M."/>
            <person name="Husnik F."/>
            <person name="Keeling P."/>
            <person name="Hampl V."/>
        </authorList>
    </citation>
    <scope>NUCLEOTIDE SEQUENCE [LARGE SCALE GENOMIC DNA]</scope>
    <source>
        <strain evidence="1">ST1C</strain>
    </source>
</reference>
<name>A0A5J4V9M8_9EUKA</name>
<evidence type="ECO:0000313" key="2">
    <source>
        <dbReference type="Proteomes" id="UP000324800"/>
    </source>
</evidence>
<proteinExistence type="predicted"/>
<dbReference type="EMBL" id="SNRW01008643">
    <property type="protein sequence ID" value="KAA6379202.1"/>
    <property type="molecule type" value="Genomic_DNA"/>
</dbReference>
<dbReference type="Proteomes" id="UP000324800">
    <property type="component" value="Unassembled WGS sequence"/>
</dbReference>
<comment type="caution">
    <text evidence="1">The sequence shown here is derived from an EMBL/GenBank/DDBJ whole genome shotgun (WGS) entry which is preliminary data.</text>
</comment>